<feature type="transmembrane region" description="Helical" evidence="1">
    <location>
        <begin position="112"/>
        <end position="130"/>
    </location>
</feature>
<dbReference type="PANTHER" id="PTHR37314">
    <property type="entry name" value="SLR0142 PROTEIN"/>
    <property type="match status" value="1"/>
</dbReference>
<dbReference type="Proteomes" id="UP000244978">
    <property type="component" value="Unassembled WGS sequence"/>
</dbReference>
<dbReference type="EMBL" id="QEEX01000001">
    <property type="protein sequence ID" value="PWB96459.1"/>
    <property type="molecule type" value="Genomic_DNA"/>
</dbReference>
<feature type="transmembrane region" description="Helical" evidence="1">
    <location>
        <begin position="169"/>
        <end position="188"/>
    </location>
</feature>
<keyword evidence="1" id="KW-0472">Membrane</keyword>
<dbReference type="InterPro" id="IPR010699">
    <property type="entry name" value="DUF1275"/>
</dbReference>
<evidence type="ECO:0000256" key="1">
    <source>
        <dbReference type="SAM" id="Phobius"/>
    </source>
</evidence>
<keyword evidence="3" id="KW-1185">Reference proteome</keyword>
<reference evidence="3" key="1">
    <citation type="submission" date="2018-04" db="EMBL/GenBank/DDBJ databases">
        <authorList>
            <person name="Liu S."/>
            <person name="Wang Z."/>
            <person name="Li J."/>
        </authorList>
    </citation>
    <scope>NUCLEOTIDE SEQUENCE [LARGE SCALE GENOMIC DNA]</scope>
    <source>
        <strain evidence="3">S1194</strain>
    </source>
</reference>
<keyword evidence="1" id="KW-1133">Transmembrane helix</keyword>
<dbReference type="RefSeq" id="WP_108996662.1">
    <property type="nucleotide sequence ID" value="NZ_QEEX01000001.1"/>
</dbReference>
<dbReference type="Pfam" id="PF06912">
    <property type="entry name" value="DUF1275"/>
    <property type="match status" value="1"/>
</dbReference>
<feature type="transmembrane region" description="Helical" evidence="1">
    <location>
        <begin position="88"/>
        <end position="106"/>
    </location>
</feature>
<organism evidence="2 3">
    <name type="scientific">Homoserinimonas hongtaonis</name>
    <dbReference type="NCBI Taxonomy" id="2079791"/>
    <lineage>
        <taxon>Bacteria</taxon>
        <taxon>Bacillati</taxon>
        <taxon>Actinomycetota</taxon>
        <taxon>Actinomycetes</taxon>
        <taxon>Micrococcales</taxon>
        <taxon>Microbacteriaceae</taxon>
        <taxon>Homoserinimonas</taxon>
    </lineage>
</organism>
<proteinExistence type="predicted"/>
<sequence length="220" mass="22282">MRSVSRRGLALSTALAAVAGYVDAIGFLGTGGLFVSFMSGNSTQAAVGLVEGEFGFALFGLSLVGAFVLGVIAGALLNALHARHPQSLILWMAAGAMLASTVWGLTPWASSWRFVVVAAAMGILNTLFLAEGRARIAVTYATGTLVTLGIGIADAMTGRGAGSAWRRPLLLWGALAGGGGVGALGVVMLGDIASLAAVVALAGLAVVVWWRYRPTVAGRP</sequence>
<protein>
    <submittedName>
        <fullName evidence="2">DUF1275 domain-containing protein</fullName>
    </submittedName>
</protein>
<evidence type="ECO:0000313" key="3">
    <source>
        <dbReference type="Proteomes" id="UP000244978"/>
    </source>
</evidence>
<accession>A0A2U1SXX8</accession>
<gene>
    <name evidence="2" type="ORF">DF220_00310</name>
</gene>
<feature type="transmembrane region" description="Helical" evidence="1">
    <location>
        <begin position="195"/>
        <end position="212"/>
    </location>
</feature>
<feature type="transmembrane region" description="Helical" evidence="1">
    <location>
        <begin position="54"/>
        <end position="76"/>
    </location>
</feature>
<dbReference type="AlphaFoldDB" id="A0A2U1SXX8"/>
<feature type="transmembrane region" description="Helical" evidence="1">
    <location>
        <begin position="137"/>
        <end position="157"/>
    </location>
</feature>
<comment type="caution">
    <text evidence="2">The sequence shown here is derived from an EMBL/GenBank/DDBJ whole genome shotgun (WGS) entry which is preliminary data.</text>
</comment>
<dbReference type="PANTHER" id="PTHR37314:SF4">
    <property type="entry name" value="UPF0700 TRANSMEMBRANE PROTEIN YOAK"/>
    <property type="match status" value="1"/>
</dbReference>
<name>A0A2U1SXX8_9MICO</name>
<evidence type="ECO:0000313" key="2">
    <source>
        <dbReference type="EMBL" id="PWB96459.1"/>
    </source>
</evidence>
<keyword evidence="1" id="KW-0812">Transmembrane</keyword>